<dbReference type="RefSeq" id="WP_378297095.1">
    <property type="nucleotide sequence ID" value="NZ_JBHTJA010000008.1"/>
</dbReference>
<comment type="caution">
    <text evidence="3">The sequence shown here is derived from an EMBL/GenBank/DDBJ whole genome shotgun (WGS) entry which is preliminary data.</text>
</comment>
<gene>
    <name evidence="3" type="ORF">ACFQ11_07110</name>
</gene>
<name>A0ABW3ELJ3_9ACTN</name>
<protein>
    <recommendedName>
        <fullName evidence="5">LapA family protein</fullName>
    </recommendedName>
</protein>
<feature type="region of interest" description="Disordered" evidence="1">
    <location>
        <begin position="102"/>
        <end position="153"/>
    </location>
</feature>
<proteinExistence type="predicted"/>
<keyword evidence="2" id="KW-1133">Transmembrane helix</keyword>
<dbReference type="Proteomes" id="UP001596972">
    <property type="component" value="Unassembled WGS sequence"/>
</dbReference>
<accession>A0ABW3ELJ3</accession>
<evidence type="ECO:0008006" key="5">
    <source>
        <dbReference type="Google" id="ProtNLM"/>
    </source>
</evidence>
<evidence type="ECO:0000256" key="1">
    <source>
        <dbReference type="SAM" id="MobiDB-lite"/>
    </source>
</evidence>
<keyword evidence="4" id="KW-1185">Reference proteome</keyword>
<sequence>MVFVGFLLVAAAITVGAGVLLANTGPAELVVFGQDVPVVDNEWQVFVAGAAVAAVFVIGTMFTFMGAGRVLRARRDLRDLREEHEESLTTLEMEKRRLERELARVRRGEAGTPPAGRQPGRPGAQVWPPRPAPAPAPAGQGPSARSPFFDRNE</sequence>
<feature type="compositionally biased region" description="Low complexity" evidence="1">
    <location>
        <begin position="137"/>
        <end position="147"/>
    </location>
</feature>
<evidence type="ECO:0000256" key="2">
    <source>
        <dbReference type="SAM" id="Phobius"/>
    </source>
</evidence>
<organism evidence="3 4">
    <name type="scientific">Actinomadura sediminis</name>
    <dbReference type="NCBI Taxonomy" id="1038904"/>
    <lineage>
        <taxon>Bacteria</taxon>
        <taxon>Bacillati</taxon>
        <taxon>Actinomycetota</taxon>
        <taxon>Actinomycetes</taxon>
        <taxon>Streptosporangiales</taxon>
        <taxon>Thermomonosporaceae</taxon>
        <taxon>Actinomadura</taxon>
    </lineage>
</organism>
<dbReference type="EMBL" id="JBHTJA010000008">
    <property type="protein sequence ID" value="MFD0900157.1"/>
    <property type="molecule type" value="Genomic_DNA"/>
</dbReference>
<keyword evidence="2" id="KW-0812">Transmembrane</keyword>
<evidence type="ECO:0000313" key="4">
    <source>
        <dbReference type="Proteomes" id="UP001596972"/>
    </source>
</evidence>
<evidence type="ECO:0000313" key="3">
    <source>
        <dbReference type="EMBL" id="MFD0900157.1"/>
    </source>
</evidence>
<feature type="transmembrane region" description="Helical" evidence="2">
    <location>
        <begin position="46"/>
        <end position="71"/>
    </location>
</feature>
<keyword evidence="2" id="KW-0472">Membrane</keyword>
<reference evidence="4" key="1">
    <citation type="journal article" date="2019" name="Int. J. Syst. Evol. Microbiol.">
        <title>The Global Catalogue of Microorganisms (GCM) 10K type strain sequencing project: providing services to taxonomists for standard genome sequencing and annotation.</title>
        <authorList>
            <consortium name="The Broad Institute Genomics Platform"/>
            <consortium name="The Broad Institute Genome Sequencing Center for Infectious Disease"/>
            <person name="Wu L."/>
            <person name="Ma J."/>
        </authorList>
    </citation>
    <scope>NUCLEOTIDE SEQUENCE [LARGE SCALE GENOMIC DNA]</scope>
    <source>
        <strain evidence="4">JCM 31202</strain>
    </source>
</reference>
<feature type="compositionally biased region" description="Low complexity" evidence="1">
    <location>
        <begin position="110"/>
        <end position="125"/>
    </location>
</feature>